<proteinExistence type="predicted"/>
<feature type="compositionally biased region" description="Basic and acidic residues" evidence="1">
    <location>
        <begin position="8"/>
        <end position="22"/>
    </location>
</feature>
<dbReference type="EMBL" id="CAFZ01000382">
    <property type="protein sequence ID" value="CCA74986.1"/>
    <property type="molecule type" value="Genomic_DNA"/>
</dbReference>
<dbReference type="Proteomes" id="UP000007148">
    <property type="component" value="Unassembled WGS sequence"/>
</dbReference>
<dbReference type="HOGENOM" id="CLU_2109940_0_0_1"/>
<reference evidence="2 3" key="1">
    <citation type="journal article" date="2011" name="PLoS Pathog.">
        <title>Endophytic Life Strategies Decoded by Genome and Transcriptome Analyses of the Mutualistic Root Symbiont Piriformospora indica.</title>
        <authorList>
            <person name="Zuccaro A."/>
            <person name="Lahrmann U."/>
            <person name="Guldener U."/>
            <person name="Langen G."/>
            <person name="Pfiffi S."/>
            <person name="Biedenkopf D."/>
            <person name="Wong P."/>
            <person name="Samans B."/>
            <person name="Grimm C."/>
            <person name="Basiewicz M."/>
            <person name="Murat C."/>
            <person name="Martin F."/>
            <person name="Kogel K.H."/>
        </authorList>
    </citation>
    <scope>NUCLEOTIDE SEQUENCE [LARGE SCALE GENOMIC DNA]</scope>
    <source>
        <strain evidence="2 3">DSM 11827</strain>
    </source>
</reference>
<organism evidence="2 3">
    <name type="scientific">Serendipita indica (strain DSM 11827)</name>
    <name type="common">Root endophyte fungus</name>
    <name type="synonym">Piriformospora indica</name>
    <dbReference type="NCBI Taxonomy" id="1109443"/>
    <lineage>
        <taxon>Eukaryota</taxon>
        <taxon>Fungi</taxon>
        <taxon>Dikarya</taxon>
        <taxon>Basidiomycota</taxon>
        <taxon>Agaricomycotina</taxon>
        <taxon>Agaricomycetes</taxon>
        <taxon>Sebacinales</taxon>
        <taxon>Serendipitaceae</taxon>
        <taxon>Serendipita</taxon>
    </lineage>
</organism>
<evidence type="ECO:0000313" key="2">
    <source>
        <dbReference type="EMBL" id="CCA74986.1"/>
    </source>
</evidence>
<accession>G4TUJ3</accession>
<sequence length="115" mass="12808">MTTRLWRRGVDRRPSKALDTKPKKMKKKDGMPGRGYAGRGQGAVYLDQRHIRPLRPGVSSNLGTGCRFTLQTSLGLLRPWGDYSTLAYHRTYSDGAQVLGYLTRALTRTAAIRAG</sequence>
<protein>
    <submittedName>
        <fullName evidence="2">Uncharacterized protein</fullName>
    </submittedName>
</protein>
<dbReference type="InParanoid" id="G4TUJ3"/>
<feature type="region of interest" description="Disordered" evidence="1">
    <location>
        <begin position="1"/>
        <end position="39"/>
    </location>
</feature>
<dbReference type="AlphaFoldDB" id="G4TUJ3"/>
<evidence type="ECO:0000313" key="3">
    <source>
        <dbReference type="Proteomes" id="UP000007148"/>
    </source>
</evidence>
<evidence type="ECO:0000256" key="1">
    <source>
        <dbReference type="SAM" id="MobiDB-lite"/>
    </source>
</evidence>
<keyword evidence="3" id="KW-1185">Reference proteome</keyword>
<gene>
    <name evidence="2" type="ORF">PIIN_08966</name>
</gene>
<name>G4TUJ3_SERID</name>
<comment type="caution">
    <text evidence="2">The sequence shown here is derived from an EMBL/GenBank/DDBJ whole genome shotgun (WGS) entry which is preliminary data.</text>
</comment>